<organism evidence="2 3">
    <name type="scientific">Gossypium arboreum</name>
    <name type="common">Tree cotton</name>
    <name type="synonym">Gossypium nanking</name>
    <dbReference type="NCBI Taxonomy" id="29729"/>
    <lineage>
        <taxon>Eukaryota</taxon>
        <taxon>Viridiplantae</taxon>
        <taxon>Streptophyta</taxon>
        <taxon>Embryophyta</taxon>
        <taxon>Tracheophyta</taxon>
        <taxon>Spermatophyta</taxon>
        <taxon>Magnoliopsida</taxon>
        <taxon>eudicotyledons</taxon>
        <taxon>Gunneridae</taxon>
        <taxon>Pentapetalae</taxon>
        <taxon>rosids</taxon>
        <taxon>malvids</taxon>
        <taxon>Malvales</taxon>
        <taxon>Malvaceae</taxon>
        <taxon>Malvoideae</taxon>
        <taxon>Gossypium</taxon>
    </lineage>
</organism>
<gene>
    <name evidence="2" type="ORF">F383_30418</name>
</gene>
<evidence type="ECO:0000313" key="2">
    <source>
        <dbReference type="EMBL" id="KHG05624.1"/>
    </source>
</evidence>
<proteinExistence type="predicted"/>
<dbReference type="AlphaFoldDB" id="A0A0B0N1G7"/>
<keyword evidence="3" id="KW-1185">Reference proteome</keyword>
<evidence type="ECO:0000313" key="3">
    <source>
        <dbReference type="Proteomes" id="UP000032142"/>
    </source>
</evidence>
<accession>A0A0B0N1G7</accession>
<keyword evidence="2" id="KW-0378">Hydrolase</keyword>
<feature type="region of interest" description="Disordered" evidence="1">
    <location>
        <begin position="1"/>
        <end position="24"/>
    </location>
</feature>
<dbReference type="GO" id="GO:0016787">
    <property type="term" value="F:hydrolase activity"/>
    <property type="evidence" value="ECO:0007669"/>
    <property type="project" value="UniProtKB-KW"/>
</dbReference>
<comment type="caution">
    <text evidence="2">The sequence shown here is derived from an EMBL/GenBank/DDBJ whole genome shotgun (WGS) entry which is preliminary data.</text>
</comment>
<dbReference type="EMBL" id="JRRC01434246">
    <property type="protein sequence ID" value="KHG05624.1"/>
    <property type="molecule type" value="Genomic_DNA"/>
</dbReference>
<name>A0A0B0N1G7_GOSAR</name>
<feature type="compositionally biased region" description="Basic and acidic residues" evidence="1">
    <location>
        <begin position="11"/>
        <end position="21"/>
    </location>
</feature>
<reference evidence="3" key="1">
    <citation type="submission" date="2014-09" db="EMBL/GenBank/DDBJ databases">
        <authorList>
            <person name="Mudge J."/>
            <person name="Ramaraj T."/>
            <person name="Lindquist I.E."/>
            <person name="Bharti A.K."/>
            <person name="Sundararajan A."/>
            <person name="Cameron C.T."/>
            <person name="Woodward J.E."/>
            <person name="May G.D."/>
            <person name="Brubaker C."/>
            <person name="Broadhvest J."/>
            <person name="Wilkins T.A."/>
        </authorList>
    </citation>
    <scope>NUCLEOTIDE SEQUENCE</scope>
    <source>
        <strain evidence="3">cv. AKA8401</strain>
    </source>
</reference>
<dbReference type="Proteomes" id="UP000032142">
    <property type="component" value="Unassembled WGS sequence"/>
</dbReference>
<evidence type="ECO:0000256" key="1">
    <source>
        <dbReference type="SAM" id="MobiDB-lite"/>
    </source>
</evidence>
<protein>
    <submittedName>
        <fullName evidence="2">Glycosyl hydrolase protein</fullName>
    </submittedName>
</protein>
<sequence>MTVEKSNMGRGCDRGAEHTGDMRGGAGVACVEPVTKAAVAQRTPSLGFPGNFKRGQWSEKECTKYCTFTSGNMDIHLALATLLSSRIERQSK</sequence>